<keyword evidence="7 8" id="KW-0472">Membrane</keyword>
<feature type="transmembrane region" description="Helical" evidence="8">
    <location>
        <begin position="32"/>
        <end position="49"/>
    </location>
</feature>
<feature type="transmembrane region" description="Helical" evidence="8">
    <location>
        <begin position="499"/>
        <end position="520"/>
    </location>
</feature>
<dbReference type="GO" id="GO:0006813">
    <property type="term" value="P:potassium ion transport"/>
    <property type="evidence" value="ECO:0007669"/>
    <property type="project" value="UniProtKB-KW"/>
</dbReference>
<feature type="transmembrane region" description="Helical" evidence="8">
    <location>
        <begin position="61"/>
        <end position="80"/>
    </location>
</feature>
<evidence type="ECO:0000256" key="5">
    <source>
        <dbReference type="ARBA" id="ARBA00022692"/>
    </source>
</evidence>
<dbReference type="InterPro" id="IPR038770">
    <property type="entry name" value="Na+/solute_symporter_sf"/>
</dbReference>
<protein>
    <submittedName>
        <fullName evidence="10">Cation:proton antiporter</fullName>
    </submittedName>
</protein>
<keyword evidence="4" id="KW-0633">Potassium transport</keyword>
<dbReference type="EMBL" id="JAHLFJ010000047">
    <property type="protein sequence ID" value="MBU3855938.1"/>
    <property type="molecule type" value="Genomic_DNA"/>
</dbReference>
<evidence type="ECO:0000313" key="10">
    <source>
        <dbReference type="EMBL" id="MBU3855938.1"/>
    </source>
</evidence>
<feature type="domain" description="RCK C-terminal" evidence="9">
    <location>
        <begin position="668"/>
        <end position="753"/>
    </location>
</feature>
<dbReference type="InterPro" id="IPR036721">
    <property type="entry name" value="RCK_C_sf"/>
</dbReference>
<comment type="similarity">
    <text evidence="2">Belongs to the monovalent cation:proton antiporter 2 (CPA2) transporter (TC 2.A.37) family.</text>
</comment>
<keyword evidence="6 8" id="KW-1133">Transmembrane helix</keyword>
<keyword evidence="5 8" id="KW-0812">Transmembrane</keyword>
<feature type="transmembrane region" description="Helical" evidence="8">
    <location>
        <begin position="456"/>
        <end position="478"/>
    </location>
</feature>
<evidence type="ECO:0000256" key="7">
    <source>
        <dbReference type="ARBA" id="ARBA00023136"/>
    </source>
</evidence>
<feature type="transmembrane region" description="Helical" evidence="8">
    <location>
        <begin position="332"/>
        <end position="352"/>
    </location>
</feature>
<dbReference type="InterPro" id="IPR006153">
    <property type="entry name" value="Cation/H_exchanger_TM"/>
</dbReference>
<feature type="domain" description="RCK C-terminal" evidence="9">
    <location>
        <begin position="579"/>
        <end position="663"/>
    </location>
</feature>
<feature type="transmembrane region" description="Helical" evidence="8">
    <location>
        <begin position="526"/>
        <end position="548"/>
    </location>
</feature>
<dbReference type="Gene3D" id="3.30.70.1450">
    <property type="entry name" value="Regulator of K+ conductance, C-terminal domain"/>
    <property type="match status" value="2"/>
</dbReference>
<dbReference type="Gene3D" id="1.20.1530.20">
    <property type="match status" value="1"/>
</dbReference>
<name>A0A948TM53_9BACT</name>
<comment type="subcellular location">
    <subcellularLocation>
        <location evidence="1">Membrane</location>
        <topology evidence="1">Multi-pass membrane protein</topology>
    </subcellularLocation>
</comment>
<dbReference type="PANTHER" id="PTHR42751">
    <property type="entry name" value="SODIUM/HYDROGEN EXCHANGER FAMILY/TRKA DOMAIN PROTEIN"/>
    <property type="match status" value="1"/>
</dbReference>
<keyword evidence="4" id="KW-0630">Potassium</keyword>
<feature type="transmembrane region" description="Helical" evidence="8">
    <location>
        <begin position="222"/>
        <end position="242"/>
    </location>
</feature>
<evidence type="ECO:0000256" key="3">
    <source>
        <dbReference type="ARBA" id="ARBA00022448"/>
    </source>
</evidence>
<feature type="transmembrane region" description="Helical" evidence="8">
    <location>
        <begin position="187"/>
        <end position="210"/>
    </location>
</feature>
<evidence type="ECO:0000313" key="11">
    <source>
        <dbReference type="Proteomes" id="UP000784286"/>
    </source>
</evidence>
<keyword evidence="4" id="KW-0406">Ion transport</keyword>
<dbReference type="Pfam" id="PF00999">
    <property type="entry name" value="Na_H_Exchanger"/>
    <property type="match status" value="1"/>
</dbReference>
<feature type="transmembrane region" description="Helical" evidence="8">
    <location>
        <begin position="120"/>
        <end position="138"/>
    </location>
</feature>
<feature type="transmembrane region" description="Helical" evidence="8">
    <location>
        <begin position="358"/>
        <end position="378"/>
    </location>
</feature>
<dbReference type="PROSITE" id="PS51202">
    <property type="entry name" value="RCK_C"/>
    <property type="match status" value="2"/>
</dbReference>
<evidence type="ECO:0000256" key="6">
    <source>
        <dbReference type="ARBA" id="ARBA00022989"/>
    </source>
</evidence>
<dbReference type="Proteomes" id="UP000784286">
    <property type="component" value="Unassembled WGS sequence"/>
</dbReference>
<evidence type="ECO:0000259" key="9">
    <source>
        <dbReference type="PROSITE" id="PS51202"/>
    </source>
</evidence>
<feature type="transmembrane region" description="Helical" evidence="8">
    <location>
        <begin position="150"/>
        <end position="175"/>
    </location>
</feature>
<organism evidence="10 11">
    <name type="scientific">Candidatus Phocaeicola excrementipullorum</name>
    <dbReference type="NCBI Taxonomy" id="2838731"/>
    <lineage>
        <taxon>Bacteria</taxon>
        <taxon>Pseudomonadati</taxon>
        <taxon>Bacteroidota</taxon>
        <taxon>Bacteroidia</taxon>
        <taxon>Bacteroidales</taxon>
        <taxon>Bacteroidaceae</taxon>
        <taxon>Phocaeicola</taxon>
    </lineage>
</organism>
<reference evidence="10" key="1">
    <citation type="journal article" date="2021" name="PeerJ">
        <title>Extensive microbial diversity within the chicken gut microbiome revealed by metagenomics and culture.</title>
        <authorList>
            <person name="Gilroy R."/>
            <person name="Ravi A."/>
            <person name="Getino M."/>
            <person name="Pursley I."/>
            <person name="Horton D.L."/>
            <person name="Alikhan N.F."/>
            <person name="Baker D."/>
            <person name="Gharbi K."/>
            <person name="Hall N."/>
            <person name="Watson M."/>
            <person name="Adriaenssens E.M."/>
            <person name="Foster-Nyarko E."/>
            <person name="Jarju S."/>
            <person name="Secka A."/>
            <person name="Antonio M."/>
            <person name="Oren A."/>
            <person name="Chaudhuri R.R."/>
            <person name="La Ragione R."/>
            <person name="Hildebrand F."/>
            <person name="Pallen M.J."/>
        </authorList>
    </citation>
    <scope>NUCLEOTIDE SEQUENCE</scope>
    <source>
        <strain evidence="10">8470</strain>
    </source>
</reference>
<feature type="transmembrane region" description="Helical" evidence="8">
    <location>
        <begin position="6"/>
        <end position="25"/>
    </location>
</feature>
<sequence length="763" mass="84659">MSHLTPLISDLALILICAGITTLIFKKLKQPLVLGYIVAGFLCSPHFQFTPSVADEVNMQIWSEIGVIFLLFALGLDFSFKKMLKSGSSTVIAACTIIFCMILIGMFVGWLFGWKQMDCMFLGGMLAMSSTTIIYKAFDDMGLRQQRFAGIVLSILVLEDILAIVLMVMLTTLAVSKNFEGGEMAYSIVKLVFFLVLWFVVGIYLIPLFLRRVRRLMSNETLLIVSLALCFGMVVLAAKVGFSPAFGAFVMGSILSETIDSERIEHLVNPVKDLFGAIFFVSVGMMVDPAMIVEYIGPIIVIVLAILVGQTVFGTGGVLLSGQPLKIAVQCGFSLTQIGEFAFIIASLGVSLNVTSHFLYPIVVAVSVITTFFTPYMIRLSGPAYRLVDAHLPRFWKELLRRYSAGTSTVNHQNNWKKLLTAILRIVLVYSVLCVAVMVLSFNLFLPLLVSALGDFWGKVAGAAVTIVLVAPFLRAMIMKKNHSIEFKALWADNRYNHAPLISVILLRIILGIGFVVYIVEYLFQTSTALVVGIALVLVVLMIFSRFLKKQSIGLERTFVQNLRSKDVHKVYLGEKRPEYAGRLLDRDLHLSDFTVPADSLWGGKTLKELDLGKKYGVHVASIIRGKHRLNIPGGENRIYPGDTLQVIGTDDQLSVFAAQAEKVSDYHSDDDFEKREMYLKQFVIVAGSPFCKHTIRECGVRNKYHCLVVGIELTTGDSLHKPDVNLPLNEGDILWVVGEKDNLAALFAVNQPEERKNDVDEE</sequence>
<dbReference type="SUPFAM" id="SSF116726">
    <property type="entry name" value="TrkA C-terminal domain-like"/>
    <property type="match status" value="2"/>
</dbReference>
<dbReference type="GO" id="GO:0016020">
    <property type="term" value="C:membrane"/>
    <property type="evidence" value="ECO:0007669"/>
    <property type="project" value="UniProtKB-SubCell"/>
</dbReference>
<reference evidence="10" key="2">
    <citation type="submission" date="2021-04" db="EMBL/GenBank/DDBJ databases">
        <authorList>
            <person name="Gilroy R."/>
        </authorList>
    </citation>
    <scope>NUCLEOTIDE SEQUENCE</scope>
    <source>
        <strain evidence="10">8470</strain>
    </source>
</reference>
<feature type="transmembrane region" description="Helical" evidence="8">
    <location>
        <begin position="295"/>
        <end position="320"/>
    </location>
</feature>
<feature type="transmembrane region" description="Helical" evidence="8">
    <location>
        <begin position="92"/>
        <end position="114"/>
    </location>
</feature>
<dbReference type="PANTHER" id="PTHR42751:SF3">
    <property type="entry name" value="SODIUM_GLUTAMATE SYMPORTER"/>
    <property type="match status" value="1"/>
</dbReference>
<dbReference type="GO" id="GO:1902600">
    <property type="term" value="P:proton transmembrane transport"/>
    <property type="evidence" value="ECO:0007669"/>
    <property type="project" value="InterPro"/>
</dbReference>
<evidence type="ECO:0000256" key="2">
    <source>
        <dbReference type="ARBA" id="ARBA00005551"/>
    </source>
</evidence>
<proteinExistence type="inferred from homology"/>
<dbReference type="AlphaFoldDB" id="A0A948TM53"/>
<dbReference type="InterPro" id="IPR006037">
    <property type="entry name" value="RCK_C"/>
</dbReference>
<accession>A0A948TM53</accession>
<keyword evidence="3" id="KW-0813">Transport</keyword>
<comment type="caution">
    <text evidence="10">The sequence shown here is derived from an EMBL/GenBank/DDBJ whole genome shotgun (WGS) entry which is preliminary data.</text>
</comment>
<dbReference type="GO" id="GO:0015297">
    <property type="term" value="F:antiporter activity"/>
    <property type="evidence" value="ECO:0007669"/>
    <property type="project" value="InterPro"/>
</dbReference>
<gene>
    <name evidence="10" type="ORF">H9928_05165</name>
</gene>
<evidence type="ECO:0000256" key="8">
    <source>
        <dbReference type="SAM" id="Phobius"/>
    </source>
</evidence>
<evidence type="ECO:0000256" key="4">
    <source>
        <dbReference type="ARBA" id="ARBA00022538"/>
    </source>
</evidence>
<dbReference type="GO" id="GO:0008324">
    <property type="term" value="F:monoatomic cation transmembrane transporter activity"/>
    <property type="evidence" value="ECO:0007669"/>
    <property type="project" value="InterPro"/>
</dbReference>
<evidence type="ECO:0000256" key="1">
    <source>
        <dbReference type="ARBA" id="ARBA00004141"/>
    </source>
</evidence>
<dbReference type="Pfam" id="PF02080">
    <property type="entry name" value="TrkA_C"/>
    <property type="match status" value="2"/>
</dbReference>
<feature type="transmembrane region" description="Helical" evidence="8">
    <location>
        <begin position="427"/>
        <end position="450"/>
    </location>
</feature>